<dbReference type="EMBL" id="JAWWNJ010000027">
    <property type="protein sequence ID" value="KAK7029251.1"/>
    <property type="molecule type" value="Genomic_DNA"/>
</dbReference>
<comment type="caution">
    <text evidence="2">The sequence shown here is derived from an EMBL/GenBank/DDBJ whole genome shotgun (WGS) entry which is preliminary data.</text>
</comment>
<feature type="region of interest" description="Disordered" evidence="1">
    <location>
        <begin position="1"/>
        <end position="53"/>
    </location>
</feature>
<dbReference type="AlphaFoldDB" id="A0AAW0BT02"/>
<feature type="region of interest" description="Disordered" evidence="1">
    <location>
        <begin position="123"/>
        <end position="142"/>
    </location>
</feature>
<feature type="compositionally biased region" description="Polar residues" evidence="1">
    <location>
        <begin position="34"/>
        <end position="53"/>
    </location>
</feature>
<proteinExistence type="predicted"/>
<organism evidence="2 3">
    <name type="scientific">Favolaschia claudopus</name>
    <dbReference type="NCBI Taxonomy" id="2862362"/>
    <lineage>
        <taxon>Eukaryota</taxon>
        <taxon>Fungi</taxon>
        <taxon>Dikarya</taxon>
        <taxon>Basidiomycota</taxon>
        <taxon>Agaricomycotina</taxon>
        <taxon>Agaricomycetes</taxon>
        <taxon>Agaricomycetidae</taxon>
        <taxon>Agaricales</taxon>
        <taxon>Marasmiineae</taxon>
        <taxon>Mycenaceae</taxon>
        <taxon>Favolaschia</taxon>
    </lineage>
</organism>
<reference evidence="2 3" key="1">
    <citation type="journal article" date="2024" name="J Genomics">
        <title>Draft genome sequencing and assembly of Favolaschia claudopus CIRM-BRFM 2984 isolated from oak limbs.</title>
        <authorList>
            <person name="Navarro D."/>
            <person name="Drula E."/>
            <person name="Chaduli D."/>
            <person name="Cazenave R."/>
            <person name="Ahrendt S."/>
            <person name="Wang J."/>
            <person name="Lipzen A."/>
            <person name="Daum C."/>
            <person name="Barry K."/>
            <person name="Grigoriev I.V."/>
            <person name="Favel A."/>
            <person name="Rosso M.N."/>
            <person name="Martin F."/>
        </authorList>
    </citation>
    <scope>NUCLEOTIDE SEQUENCE [LARGE SCALE GENOMIC DNA]</scope>
    <source>
        <strain evidence="2 3">CIRM-BRFM 2984</strain>
    </source>
</reference>
<accession>A0AAW0BT02</accession>
<keyword evidence="3" id="KW-1185">Reference proteome</keyword>
<sequence length="164" mass="18551">MARANKRQNQAKRARQHHPTSHDLETSSDDENVEPSTPLQSLPLDSTQSTKRTTIRAQLTEKEARITELEATLLDLTSTLQQLQHDFDSLKSAHASLEQNLELTSAVNKSLKSLKRKADTSLLDEQQKQRKRVKRMQSTRDKKAITTEATISTLTETIDGQSHH</sequence>
<name>A0AAW0BT02_9AGAR</name>
<gene>
    <name evidence="2" type="ORF">R3P38DRAFT_2775819</name>
</gene>
<protein>
    <submittedName>
        <fullName evidence="2">Uncharacterized protein</fullName>
    </submittedName>
</protein>
<evidence type="ECO:0000256" key="1">
    <source>
        <dbReference type="SAM" id="MobiDB-lite"/>
    </source>
</evidence>
<evidence type="ECO:0000313" key="2">
    <source>
        <dbReference type="EMBL" id="KAK7029251.1"/>
    </source>
</evidence>
<evidence type="ECO:0000313" key="3">
    <source>
        <dbReference type="Proteomes" id="UP001362999"/>
    </source>
</evidence>
<dbReference type="Proteomes" id="UP001362999">
    <property type="component" value="Unassembled WGS sequence"/>
</dbReference>
<feature type="compositionally biased region" description="Basic residues" evidence="1">
    <location>
        <begin position="1"/>
        <end position="19"/>
    </location>
</feature>